<keyword evidence="1" id="KW-0472">Membrane</keyword>
<proteinExistence type="predicted"/>
<feature type="transmembrane region" description="Helical" evidence="1">
    <location>
        <begin position="118"/>
        <end position="137"/>
    </location>
</feature>
<gene>
    <name evidence="2" type="ORF">QQF64_009280</name>
</gene>
<reference evidence="2 3" key="1">
    <citation type="submission" date="2023-09" db="EMBL/GenBank/DDBJ databases">
        <authorList>
            <person name="Wang M."/>
        </authorList>
    </citation>
    <scope>NUCLEOTIDE SEQUENCE [LARGE SCALE GENOMIC DNA]</scope>
    <source>
        <strain evidence="2">GT-2023</strain>
        <tissue evidence="2">Liver</tissue>
    </source>
</reference>
<evidence type="ECO:0000256" key="1">
    <source>
        <dbReference type="SAM" id="Phobius"/>
    </source>
</evidence>
<feature type="transmembrane region" description="Helical" evidence="1">
    <location>
        <begin position="46"/>
        <end position="68"/>
    </location>
</feature>
<feature type="transmembrane region" description="Helical" evidence="1">
    <location>
        <begin position="80"/>
        <end position="112"/>
    </location>
</feature>
<dbReference type="Proteomes" id="UP001558613">
    <property type="component" value="Unassembled WGS sequence"/>
</dbReference>
<comment type="caution">
    <text evidence="2">The sequence shown here is derived from an EMBL/GenBank/DDBJ whole genome shotgun (WGS) entry which is preliminary data.</text>
</comment>
<organism evidence="2 3">
    <name type="scientific">Cirrhinus molitorella</name>
    <name type="common">mud carp</name>
    <dbReference type="NCBI Taxonomy" id="172907"/>
    <lineage>
        <taxon>Eukaryota</taxon>
        <taxon>Metazoa</taxon>
        <taxon>Chordata</taxon>
        <taxon>Craniata</taxon>
        <taxon>Vertebrata</taxon>
        <taxon>Euteleostomi</taxon>
        <taxon>Actinopterygii</taxon>
        <taxon>Neopterygii</taxon>
        <taxon>Teleostei</taxon>
        <taxon>Ostariophysi</taxon>
        <taxon>Cypriniformes</taxon>
        <taxon>Cyprinidae</taxon>
        <taxon>Labeoninae</taxon>
        <taxon>Labeonini</taxon>
        <taxon>Cirrhinus</taxon>
    </lineage>
</organism>
<evidence type="ECO:0000313" key="2">
    <source>
        <dbReference type="EMBL" id="KAL1258703.1"/>
    </source>
</evidence>
<protein>
    <submittedName>
        <fullName evidence="2">Uncharacterized protein</fullName>
    </submittedName>
</protein>
<name>A0ABR3M0Q9_9TELE</name>
<sequence>MVITINSKPKSKWPILCQILGSLWCSPVSSASHGMKGNLKEVYQCWIVEIIVGVTNIVMGFVFLSLGLSNSLDLMFQGPFWLGSAMLVGTCIFGAKFPYSCLLIITMILKVIFRGLDFMVVVLSVFQLCVTISFCVWTGKALFKKDEDAKPVEDPEPHKLLIEDITADPEC</sequence>
<keyword evidence="3" id="KW-1185">Reference proteome</keyword>
<keyword evidence="1" id="KW-0812">Transmembrane</keyword>
<keyword evidence="1" id="KW-1133">Transmembrane helix</keyword>
<dbReference type="EMBL" id="JAYMGO010000016">
    <property type="protein sequence ID" value="KAL1258703.1"/>
    <property type="molecule type" value="Genomic_DNA"/>
</dbReference>
<evidence type="ECO:0000313" key="3">
    <source>
        <dbReference type="Proteomes" id="UP001558613"/>
    </source>
</evidence>
<accession>A0ABR3M0Q9</accession>